<evidence type="ECO:0000313" key="1">
    <source>
        <dbReference type="EMBL" id="EHH12918.1"/>
    </source>
</evidence>
<protein>
    <submittedName>
        <fullName evidence="1">Uncharacterized protein</fullName>
    </submittedName>
</protein>
<dbReference type="AlphaFoldDB" id="G6Y5Q4"/>
<keyword evidence="2" id="KW-1185">Reference proteome</keyword>
<dbReference type="PATRIC" id="fig|1082933.3.peg.1201"/>
<proteinExistence type="predicted"/>
<organism evidence="1 2">
    <name type="scientific">Mesorhizobium amorphae CCNWGS0123</name>
    <dbReference type="NCBI Taxonomy" id="1082933"/>
    <lineage>
        <taxon>Bacteria</taxon>
        <taxon>Pseudomonadati</taxon>
        <taxon>Pseudomonadota</taxon>
        <taxon>Alphaproteobacteria</taxon>
        <taxon>Hyphomicrobiales</taxon>
        <taxon>Phyllobacteriaceae</taxon>
        <taxon>Mesorhizobium</taxon>
    </lineage>
</organism>
<reference evidence="1 2" key="1">
    <citation type="journal article" date="2012" name="J. Bacteriol.">
        <title>Draft Genome Sequence of Plant Growth-Promoting Rhizobium Mesorhizobium amorphae, Isolated from Zinc-Lead Mine Tailings.</title>
        <authorList>
            <person name="Hao X."/>
            <person name="Lin Y."/>
            <person name="Johnstone L."/>
            <person name="Baltrus D.A."/>
            <person name="Miller S.J."/>
            <person name="Wei G."/>
            <person name="Rensing C."/>
        </authorList>
    </citation>
    <scope>NUCLEOTIDE SEQUENCE [LARGE SCALE GENOMIC DNA]</scope>
    <source>
        <strain evidence="1 2">CCNWGS0123</strain>
    </source>
</reference>
<evidence type="ECO:0000313" key="2">
    <source>
        <dbReference type="Proteomes" id="UP000002949"/>
    </source>
</evidence>
<sequence length="40" mass="4355">MNNRNFEAKPIKIATSIVASFDHNVRSDNVSASSEPHGGR</sequence>
<name>G6Y5Q4_9HYPH</name>
<gene>
    <name evidence="1" type="ORF">MEA186_06318</name>
</gene>
<accession>G6Y5Q4</accession>
<dbReference type="Proteomes" id="UP000002949">
    <property type="component" value="Unassembled WGS sequence"/>
</dbReference>
<dbReference type="EMBL" id="AGSN01000063">
    <property type="protein sequence ID" value="EHH12918.1"/>
    <property type="molecule type" value="Genomic_DNA"/>
</dbReference>